<dbReference type="AlphaFoldDB" id="A0A820DYJ0"/>
<dbReference type="EMBL" id="CAJOBG010008304">
    <property type="protein sequence ID" value="CAF4240157.1"/>
    <property type="molecule type" value="Genomic_DNA"/>
</dbReference>
<keyword evidence="1" id="KW-0812">Transmembrane</keyword>
<feature type="transmembrane region" description="Helical" evidence="1">
    <location>
        <begin position="180"/>
        <end position="200"/>
    </location>
</feature>
<reference evidence="2" key="1">
    <citation type="submission" date="2021-02" db="EMBL/GenBank/DDBJ databases">
        <authorList>
            <person name="Nowell W R."/>
        </authorList>
    </citation>
    <scope>NUCLEOTIDE SEQUENCE</scope>
</reference>
<protein>
    <submittedName>
        <fullName evidence="2">Uncharacterized protein</fullName>
    </submittedName>
</protein>
<dbReference type="Proteomes" id="UP000663866">
    <property type="component" value="Unassembled WGS sequence"/>
</dbReference>
<proteinExistence type="predicted"/>
<feature type="transmembrane region" description="Helical" evidence="1">
    <location>
        <begin position="152"/>
        <end position="174"/>
    </location>
</feature>
<sequence length="202" mass="23630">MSASLDDLFVYFKIPWVDGVVPIKMWSFHNVDHRTNNTSEGENTIVLNLNNSYSLSSIYIQAYNLRFATRLSRKHPNIWSFTQLIQSEHARFEHILIQLDAGASAPEPSTKAKAFQLRLDTLYNRFHEKEINAKELLSSLSLLIGKKKIITFYYIFYSLSSFFFLLLIKTVLIMDQGYEFVVPTFFFSSFHLHLVLINYLHF</sequence>
<keyword evidence="3" id="KW-1185">Reference proteome</keyword>
<name>A0A820DYJ0_9BILA</name>
<keyword evidence="1" id="KW-1133">Transmembrane helix</keyword>
<gene>
    <name evidence="2" type="ORF">OVN521_LOCUS28466</name>
</gene>
<keyword evidence="1" id="KW-0472">Membrane</keyword>
<organism evidence="2 3">
    <name type="scientific">Rotaria magnacalcarata</name>
    <dbReference type="NCBI Taxonomy" id="392030"/>
    <lineage>
        <taxon>Eukaryota</taxon>
        <taxon>Metazoa</taxon>
        <taxon>Spiralia</taxon>
        <taxon>Gnathifera</taxon>
        <taxon>Rotifera</taxon>
        <taxon>Eurotatoria</taxon>
        <taxon>Bdelloidea</taxon>
        <taxon>Philodinida</taxon>
        <taxon>Philodinidae</taxon>
        <taxon>Rotaria</taxon>
    </lineage>
</organism>
<comment type="caution">
    <text evidence="2">The sequence shown here is derived from an EMBL/GenBank/DDBJ whole genome shotgun (WGS) entry which is preliminary data.</text>
</comment>
<evidence type="ECO:0000313" key="2">
    <source>
        <dbReference type="EMBL" id="CAF4240157.1"/>
    </source>
</evidence>
<evidence type="ECO:0000256" key="1">
    <source>
        <dbReference type="SAM" id="Phobius"/>
    </source>
</evidence>
<evidence type="ECO:0000313" key="3">
    <source>
        <dbReference type="Proteomes" id="UP000663866"/>
    </source>
</evidence>
<accession>A0A820DYJ0</accession>